<evidence type="ECO:0000313" key="4">
    <source>
        <dbReference type="EMBL" id="ETA69147.1"/>
    </source>
</evidence>
<organism evidence="4 5">
    <name type="scientific">Methanolobus tindarius DSM 2278</name>
    <dbReference type="NCBI Taxonomy" id="1090322"/>
    <lineage>
        <taxon>Archaea</taxon>
        <taxon>Methanobacteriati</taxon>
        <taxon>Methanobacteriota</taxon>
        <taxon>Stenosarchaea group</taxon>
        <taxon>Methanomicrobia</taxon>
        <taxon>Methanosarcinales</taxon>
        <taxon>Methanosarcinaceae</taxon>
        <taxon>Methanolobus</taxon>
    </lineage>
</organism>
<dbReference type="GO" id="GO:0016887">
    <property type="term" value="F:ATP hydrolysis activity"/>
    <property type="evidence" value="ECO:0007669"/>
    <property type="project" value="InterPro"/>
</dbReference>
<dbReference type="RefSeq" id="WP_023846280.1">
    <property type="nucleotide sequence ID" value="NZ_AZAJ01000001.1"/>
</dbReference>
<dbReference type="EMBL" id="AZAJ01000001">
    <property type="protein sequence ID" value="ETA69147.1"/>
    <property type="molecule type" value="Genomic_DNA"/>
</dbReference>
<accession>W9DZN3</accession>
<dbReference type="AlphaFoldDB" id="W9DZN3"/>
<evidence type="ECO:0000256" key="2">
    <source>
        <dbReference type="ARBA" id="ARBA00049666"/>
    </source>
</evidence>
<feature type="coiled-coil region" evidence="3">
    <location>
        <begin position="161"/>
        <end position="209"/>
    </location>
</feature>
<dbReference type="SUPFAM" id="SSF52540">
    <property type="entry name" value="P-loop containing nucleoside triphosphate hydrolases"/>
    <property type="match status" value="1"/>
</dbReference>
<proteinExistence type="inferred from homology"/>
<dbReference type="InterPro" id="IPR027417">
    <property type="entry name" value="P-loop_NTPase"/>
</dbReference>
<feature type="coiled-coil region" evidence="3">
    <location>
        <begin position="407"/>
        <end position="448"/>
    </location>
</feature>
<dbReference type="PANTHER" id="PTHR32114:SF2">
    <property type="entry name" value="ABC TRANSPORTER ABCH.3"/>
    <property type="match status" value="1"/>
</dbReference>
<comment type="caution">
    <text evidence="4">The sequence shown here is derived from an EMBL/GenBank/DDBJ whole genome shotgun (WGS) entry which is preliminary data.</text>
</comment>
<comment type="similarity">
    <text evidence="2">Belongs to the Sph1/Sph2 family.</text>
</comment>
<dbReference type="Gene3D" id="3.40.50.300">
    <property type="entry name" value="P-loop containing nucleotide triphosphate hydrolases"/>
    <property type="match status" value="2"/>
</dbReference>
<protein>
    <submittedName>
        <fullName evidence="4">Uncharacterized protein</fullName>
    </submittedName>
</protein>
<keyword evidence="5" id="KW-1185">Reference proteome</keyword>
<evidence type="ECO:0000313" key="5">
    <source>
        <dbReference type="Proteomes" id="UP000019483"/>
    </source>
</evidence>
<dbReference type="GO" id="GO:0006302">
    <property type="term" value="P:double-strand break repair"/>
    <property type="evidence" value="ECO:0007669"/>
    <property type="project" value="InterPro"/>
</dbReference>
<evidence type="ECO:0000256" key="1">
    <source>
        <dbReference type="ARBA" id="ARBA00023054"/>
    </source>
</evidence>
<gene>
    <name evidence="4" type="ORF">MettiDRAFT_2641</name>
</gene>
<dbReference type="Proteomes" id="UP000019483">
    <property type="component" value="Unassembled WGS sequence"/>
</dbReference>
<dbReference type="PANTHER" id="PTHR32114">
    <property type="entry name" value="ABC TRANSPORTER ABCH.3"/>
    <property type="match status" value="1"/>
</dbReference>
<sequence>MDKYRIKNFSIKEFNSYKYLGVKHTKVMSNHLLIYGEHKSGKSTTLDALAYALFGIKASRRPINKIAETCIIITNGTQEIKINRKAGTNHRLEVIDTSTSKITETLTDLEKIDQKICDIFKLPSPDFLEFKTKLLYQDQESSLKRNDDKSIMRIISYYSGLLNKQNDIDLLDRQIQSKEENKQYIEIRIKELEEEKKKQETIVKSSVDEMAYLKKMIESYENESLKDVFEIKEKQREIWDTIVKTQERNTYLNQEKKKLIIEKNELQKYYEEKIIDVLKEIISVLICPVCGKRTNLAKIENKYYNKKCPYCGDDEYDFELDNKIREKIAISKQNIPLIDFKLMDIKKELKDNNLKIEHLKKNSSELDMLFNPEIIRGVEKYKSYDDADFKAHIQDKKQLYLKWIDDLKQIDDEIHRFNTEINAKKSETDTLISEIKQLEDEKKNIEKKYFDTCIDNFLLKLNSYYSQLMGYKKQPIIYKNNKFYLKMKLADKKEEFEDISSSKTIGESEKKCLDIALLLTLNDLDKENNASRIDFVILDEPAEGLKNDSDLPDEIQVLSNLLNLIKIKCEEDETQFIILTADKIYEQVLELPKAQITFNMDITGYS</sequence>
<evidence type="ECO:0000256" key="3">
    <source>
        <dbReference type="SAM" id="Coils"/>
    </source>
</evidence>
<dbReference type="OrthoDB" id="142768at2157"/>
<reference evidence="4 5" key="1">
    <citation type="submission" date="2013-08" db="EMBL/GenBank/DDBJ databases">
        <authorList>
            <consortium name="DOE Joint Genome Institute"/>
            <person name="Eisen J."/>
            <person name="Huntemann M."/>
            <person name="Han J."/>
            <person name="Chen A."/>
            <person name="Kyrpides N."/>
            <person name="Mavromatis K."/>
            <person name="Markowitz V."/>
            <person name="Palaniappan K."/>
            <person name="Ivanova N."/>
            <person name="Schaumberg A."/>
            <person name="Pati A."/>
            <person name="Liolios K."/>
            <person name="Nordberg H.P."/>
            <person name="Cantor M.N."/>
            <person name="Hua S.X."/>
            <person name="Woyke T."/>
        </authorList>
    </citation>
    <scope>NUCLEOTIDE SEQUENCE [LARGE SCALE GENOMIC DNA]</scope>
    <source>
        <strain evidence="4 5">DSM 2278</strain>
    </source>
</reference>
<name>W9DZN3_METTI</name>
<keyword evidence="1 3" id="KW-0175">Coiled coil</keyword>
<dbReference type="STRING" id="1090322.MettiDRAFT_2641"/>